<dbReference type="InterPro" id="IPR000160">
    <property type="entry name" value="GGDEF_dom"/>
</dbReference>
<feature type="modified residue" description="4-aspartylphosphate" evidence="1">
    <location>
        <position position="61"/>
    </location>
</feature>
<evidence type="ECO:0000259" key="2">
    <source>
        <dbReference type="PROSITE" id="PS50110"/>
    </source>
</evidence>
<name>A0A9D2VGW2_9BURK</name>
<dbReference type="SMART" id="SM00267">
    <property type="entry name" value="GGDEF"/>
    <property type="match status" value="1"/>
</dbReference>
<dbReference type="GO" id="GO:0071111">
    <property type="term" value="F:cyclic-guanylate-specific phosphodiesterase activity"/>
    <property type="evidence" value="ECO:0007669"/>
    <property type="project" value="InterPro"/>
</dbReference>
<dbReference type="SMART" id="SM00052">
    <property type="entry name" value="EAL"/>
    <property type="match status" value="1"/>
</dbReference>
<dbReference type="InterPro" id="IPR011006">
    <property type="entry name" value="CheY-like_superfamily"/>
</dbReference>
<reference evidence="4" key="2">
    <citation type="submission" date="2021-09" db="EMBL/GenBank/DDBJ databases">
        <authorList>
            <person name="Gilroy R."/>
        </authorList>
    </citation>
    <scope>NUCLEOTIDE SEQUENCE</scope>
    <source>
        <strain evidence="4">CHK175-13533</strain>
    </source>
</reference>
<dbReference type="Gene3D" id="3.40.50.2300">
    <property type="match status" value="1"/>
</dbReference>
<dbReference type="SUPFAM" id="SSF55073">
    <property type="entry name" value="Nucleotide cyclase"/>
    <property type="match status" value="1"/>
</dbReference>
<dbReference type="EMBL" id="DYTQ01000093">
    <property type="protein sequence ID" value="HJH24477.1"/>
    <property type="molecule type" value="Genomic_DNA"/>
</dbReference>
<dbReference type="PROSITE" id="PS50883">
    <property type="entry name" value="EAL"/>
    <property type="match status" value="1"/>
</dbReference>
<dbReference type="PROSITE" id="PS50110">
    <property type="entry name" value="RESPONSE_REGULATORY"/>
    <property type="match status" value="1"/>
</dbReference>
<protein>
    <submittedName>
        <fullName evidence="4">EAL domain-containing protein</fullName>
    </submittedName>
</protein>
<dbReference type="InterPro" id="IPR050706">
    <property type="entry name" value="Cyclic-di-GMP_PDE-like"/>
</dbReference>
<dbReference type="Gene3D" id="3.20.20.450">
    <property type="entry name" value="EAL domain"/>
    <property type="match status" value="1"/>
</dbReference>
<dbReference type="Pfam" id="PF00990">
    <property type="entry name" value="GGDEF"/>
    <property type="match status" value="1"/>
</dbReference>
<evidence type="ECO:0000313" key="5">
    <source>
        <dbReference type="Proteomes" id="UP000700248"/>
    </source>
</evidence>
<dbReference type="InterPro" id="IPR001633">
    <property type="entry name" value="EAL_dom"/>
</dbReference>
<dbReference type="SUPFAM" id="SSF52172">
    <property type="entry name" value="CheY-like"/>
    <property type="match status" value="1"/>
</dbReference>
<dbReference type="SMART" id="SM00448">
    <property type="entry name" value="REC"/>
    <property type="match status" value="1"/>
</dbReference>
<dbReference type="RefSeq" id="WP_276831218.1">
    <property type="nucleotide sequence ID" value="NZ_DYTQ01000093.1"/>
</dbReference>
<sequence length="594" mass="67066">MMYSGVFYEADILVVDDNAVNVEVVLHLLEDVGYVNAEGMTNPLLVEQRVRTQRPDLILLDLRMPTIGGLELLYRLKKEHNELLPPVIILSALTDEATRIQALSLGAQDFLSKPFNHIEVIQRIHNTLHLQRLIKERTQKNIELETVVQARTHELSQLSRQDPVTALPNRVVILETLDQLLQHSLSTFTFFIALEGLEELASLHGYEIADEACRLLANNIQMAGESFIQQLGVWSSSQWVVLITGDEDTLNTAQLAQHLIETIHTPLYLKQLKLHVRAKIGVSGSVVQSTPERLIRQAALAVPHQEGGWQIYSKSIEGALLRKVQLRDALHQAIERDEFYLLYQPQIHLQSRRIIGVEALLRWEHPSLGRVMPSEFIPAAESSGDIITIGKWVIQQAIAALSRWRDQDHVPRDFTIAVNVSSMQLVQPDFAHWLIKAIQQSDLPTAALELEITESDLMLDMEMALKQLNRLNAAGFRIAIDDFGTGYSSLAYLKSLPAHILKIDRAFISELQRNIQDQRITGTIVDMARHLRFTTIAEGVDEPEQLQLLQEMGCDMVQGFLFAPPLSEPVLLKMIQEQPKGMVPFPAVTSFIEK</sequence>
<dbReference type="InterPro" id="IPR029787">
    <property type="entry name" value="Nucleotide_cyclase"/>
</dbReference>
<dbReference type="Pfam" id="PF00072">
    <property type="entry name" value="Response_reg"/>
    <property type="match status" value="1"/>
</dbReference>
<dbReference type="CDD" id="cd01948">
    <property type="entry name" value="EAL"/>
    <property type="match status" value="1"/>
</dbReference>
<dbReference type="AlphaFoldDB" id="A0A9D2VGW2"/>
<dbReference type="PANTHER" id="PTHR33121:SF70">
    <property type="entry name" value="SIGNALING PROTEIN YKOW"/>
    <property type="match status" value="1"/>
</dbReference>
<dbReference type="InterPro" id="IPR035919">
    <property type="entry name" value="EAL_sf"/>
</dbReference>
<evidence type="ECO:0000259" key="3">
    <source>
        <dbReference type="PROSITE" id="PS50883"/>
    </source>
</evidence>
<dbReference type="InterPro" id="IPR043128">
    <property type="entry name" value="Rev_trsase/Diguanyl_cyclase"/>
</dbReference>
<dbReference type="SUPFAM" id="SSF141868">
    <property type="entry name" value="EAL domain-like"/>
    <property type="match status" value="1"/>
</dbReference>
<feature type="domain" description="EAL" evidence="3">
    <location>
        <begin position="323"/>
        <end position="579"/>
    </location>
</feature>
<dbReference type="PANTHER" id="PTHR33121">
    <property type="entry name" value="CYCLIC DI-GMP PHOSPHODIESTERASE PDEF"/>
    <property type="match status" value="1"/>
</dbReference>
<evidence type="ECO:0000256" key="1">
    <source>
        <dbReference type="PROSITE-ProRule" id="PRU00169"/>
    </source>
</evidence>
<dbReference type="Pfam" id="PF00563">
    <property type="entry name" value="EAL"/>
    <property type="match status" value="1"/>
</dbReference>
<reference evidence="4" key="1">
    <citation type="journal article" date="2021" name="PeerJ">
        <title>Extensive microbial diversity within the chicken gut microbiome revealed by metagenomics and culture.</title>
        <authorList>
            <person name="Gilroy R."/>
            <person name="Ravi A."/>
            <person name="Getino M."/>
            <person name="Pursley I."/>
            <person name="Horton D.L."/>
            <person name="Alikhan N.F."/>
            <person name="Baker D."/>
            <person name="Gharbi K."/>
            <person name="Hall N."/>
            <person name="Watson M."/>
            <person name="Adriaenssens E.M."/>
            <person name="Foster-Nyarko E."/>
            <person name="Jarju S."/>
            <person name="Secka A."/>
            <person name="Antonio M."/>
            <person name="Oren A."/>
            <person name="Chaudhuri R.R."/>
            <person name="La Ragione R."/>
            <person name="Hildebrand F."/>
            <person name="Pallen M.J."/>
        </authorList>
    </citation>
    <scope>NUCLEOTIDE SEQUENCE</scope>
    <source>
        <strain evidence="4">CHK175-13533</strain>
    </source>
</reference>
<comment type="caution">
    <text evidence="4">The sequence shown here is derived from an EMBL/GenBank/DDBJ whole genome shotgun (WGS) entry which is preliminary data.</text>
</comment>
<proteinExistence type="predicted"/>
<dbReference type="Gene3D" id="3.30.70.270">
    <property type="match status" value="1"/>
</dbReference>
<dbReference type="Proteomes" id="UP000700248">
    <property type="component" value="Unassembled WGS sequence"/>
</dbReference>
<organism evidence="4 5">
    <name type="scientific">Paenalcaligenes hominis</name>
    <dbReference type="NCBI Taxonomy" id="643674"/>
    <lineage>
        <taxon>Bacteria</taxon>
        <taxon>Pseudomonadati</taxon>
        <taxon>Pseudomonadota</taxon>
        <taxon>Betaproteobacteria</taxon>
        <taxon>Burkholderiales</taxon>
        <taxon>Alcaligenaceae</taxon>
        <taxon>Paenalcaligenes</taxon>
    </lineage>
</organism>
<accession>A0A9D2VGW2</accession>
<dbReference type="GO" id="GO:0000160">
    <property type="term" value="P:phosphorelay signal transduction system"/>
    <property type="evidence" value="ECO:0007669"/>
    <property type="project" value="InterPro"/>
</dbReference>
<evidence type="ECO:0000313" key="4">
    <source>
        <dbReference type="EMBL" id="HJH24477.1"/>
    </source>
</evidence>
<dbReference type="InterPro" id="IPR001789">
    <property type="entry name" value="Sig_transdc_resp-reg_receiver"/>
</dbReference>
<gene>
    <name evidence="4" type="ORF">K8U84_07990</name>
</gene>
<feature type="domain" description="Response regulatory" evidence="2">
    <location>
        <begin position="11"/>
        <end position="128"/>
    </location>
</feature>
<keyword evidence="1" id="KW-0597">Phosphoprotein</keyword>